<sequence length="161" mass="18180">MGIRRKSKVVPGKHVILGGKVKRGRMIASGLAFAAEIPETKSSGTIELQKIFFAAAGVEHIYDMHSGTINLDISPNKFEILNPDYEVTCEWARGVEETFHFVKATIFYKDVEYDGYIYYPCPSRFKSHGDNIVELLTYKIPEVNYGVEISAKVPSYKIRII</sequence>
<protein>
    <submittedName>
        <fullName evidence="1">Uncharacterized protein</fullName>
    </submittedName>
</protein>
<gene>
    <name evidence="1" type="ORF">A3I33_01740</name>
</gene>
<name>A0A1G1Z7H7_9BACT</name>
<reference evidence="1 2" key="1">
    <citation type="journal article" date="2016" name="Nat. Commun.">
        <title>Thousands of microbial genomes shed light on interconnected biogeochemical processes in an aquifer system.</title>
        <authorList>
            <person name="Anantharaman K."/>
            <person name="Brown C.T."/>
            <person name="Hug L.A."/>
            <person name="Sharon I."/>
            <person name="Castelle C.J."/>
            <person name="Probst A.J."/>
            <person name="Thomas B.C."/>
            <person name="Singh A."/>
            <person name="Wilkins M.J."/>
            <person name="Karaoz U."/>
            <person name="Brodie E.L."/>
            <person name="Williams K.H."/>
            <person name="Hubbard S.S."/>
            <person name="Banfield J.F."/>
        </authorList>
    </citation>
    <scope>NUCLEOTIDE SEQUENCE [LARGE SCALE GENOMIC DNA]</scope>
</reference>
<dbReference type="STRING" id="1797692.A3I33_01740"/>
<dbReference type="AlphaFoldDB" id="A0A1G1Z7H7"/>
<comment type="caution">
    <text evidence="1">The sequence shown here is derived from an EMBL/GenBank/DDBJ whole genome shotgun (WGS) entry which is preliminary data.</text>
</comment>
<evidence type="ECO:0000313" key="2">
    <source>
        <dbReference type="Proteomes" id="UP000176544"/>
    </source>
</evidence>
<dbReference type="Proteomes" id="UP000176544">
    <property type="component" value="Unassembled WGS sequence"/>
</dbReference>
<evidence type="ECO:0000313" key="1">
    <source>
        <dbReference type="EMBL" id="OGY60591.1"/>
    </source>
</evidence>
<accession>A0A1G1Z7H7</accession>
<dbReference type="EMBL" id="MHJA01000028">
    <property type="protein sequence ID" value="OGY60591.1"/>
    <property type="molecule type" value="Genomic_DNA"/>
</dbReference>
<proteinExistence type="predicted"/>
<organism evidence="1 2">
    <name type="scientific">Candidatus Colwellbacteria bacterium RIFCSPLOWO2_02_FULL_45_11</name>
    <dbReference type="NCBI Taxonomy" id="1797692"/>
    <lineage>
        <taxon>Bacteria</taxon>
        <taxon>Candidatus Colwelliibacteriota</taxon>
    </lineage>
</organism>